<sequence>MKTLSFFPTLKLVALALIAQLMFSASTQADSKVEIDLYVEEALKQFQKEAAAGAKLAAKAKGMLVFPKVYKAGIGIGGEYGEGVLKVILWHRDGRNSLGTAPRERFAR</sequence>
<accession>A0A0F9D6Y0</accession>
<protein>
    <recommendedName>
        <fullName evidence="2">Ysc84 actin-binding domain-containing protein</fullName>
    </recommendedName>
</protein>
<comment type="caution">
    <text evidence="1">The sequence shown here is derived from an EMBL/GenBank/DDBJ whole genome shotgun (WGS) entry which is preliminary data.</text>
</comment>
<evidence type="ECO:0000313" key="1">
    <source>
        <dbReference type="EMBL" id="KKL57324.1"/>
    </source>
</evidence>
<organism evidence="1">
    <name type="scientific">marine sediment metagenome</name>
    <dbReference type="NCBI Taxonomy" id="412755"/>
    <lineage>
        <taxon>unclassified sequences</taxon>
        <taxon>metagenomes</taxon>
        <taxon>ecological metagenomes</taxon>
    </lineage>
</organism>
<dbReference type="AlphaFoldDB" id="A0A0F9D6Y0"/>
<reference evidence="1" key="1">
    <citation type="journal article" date="2015" name="Nature">
        <title>Complex archaea that bridge the gap between prokaryotes and eukaryotes.</title>
        <authorList>
            <person name="Spang A."/>
            <person name="Saw J.H."/>
            <person name="Jorgensen S.L."/>
            <person name="Zaremba-Niedzwiedzka K."/>
            <person name="Martijn J."/>
            <person name="Lind A.E."/>
            <person name="van Eijk R."/>
            <person name="Schleper C."/>
            <person name="Guy L."/>
            <person name="Ettema T.J."/>
        </authorList>
    </citation>
    <scope>NUCLEOTIDE SEQUENCE</scope>
</reference>
<dbReference type="EMBL" id="LAZR01030203">
    <property type="protein sequence ID" value="KKL57324.1"/>
    <property type="molecule type" value="Genomic_DNA"/>
</dbReference>
<evidence type="ECO:0008006" key="2">
    <source>
        <dbReference type="Google" id="ProtNLM"/>
    </source>
</evidence>
<gene>
    <name evidence="1" type="ORF">LCGC14_2236560</name>
</gene>
<name>A0A0F9D6Y0_9ZZZZ</name>
<proteinExistence type="predicted"/>